<dbReference type="EMBL" id="CABEHV010000004">
    <property type="protein sequence ID" value="VTS18609.1"/>
    <property type="molecule type" value="Genomic_DNA"/>
</dbReference>
<sequence length="96" mass="11219">MERYEIPKVEIPCEEFTDHTDSFFQYPRHEYHFANGYGASVVHNKYSYGLELAVVKHNKKTGSWDLDYKSGITDDVIGYIEGREKLEEILIKISDL</sequence>
<organism evidence="1 2">
    <name type="scientific">Streptococcus mitis</name>
    <dbReference type="NCBI Taxonomy" id="28037"/>
    <lineage>
        <taxon>Bacteria</taxon>
        <taxon>Bacillati</taxon>
        <taxon>Bacillota</taxon>
        <taxon>Bacilli</taxon>
        <taxon>Lactobacillales</taxon>
        <taxon>Streptococcaceae</taxon>
        <taxon>Streptococcus</taxon>
        <taxon>Streptococcus mitis group</taxon>
    </lineage>
</organism>
<reference evidence="1 2" key="1">
    <citation type="submission" date="2019-05" db="EMBL/GenBank/DDBJ databases">
        <authorList>
            <consortium name="Pathogen Informatics"/>
        </authorList>
    </citation>
    <scope>NUCLEOTIDE SEQUENCE [LARGE SCALE GENOMIC DNA]</scope>
    <source>
        <strain evidence="1 2">NCTC11189</strain>
    </source>
</reference>
<gene>
    <name evidence="1" type="ORF">NCTC11189_00225</name>
</gene>
<dbReference type="RefSeq" id="WP_143951922.1">
    <property type="nucleotide sequence ID" value="NZ_CABEHV010000004.1"/>
</dbReference>
<accession>A0A4U9XYG9</accession>
<evidence type="ECO:0000313" key="1">
    <source>
        <dbReference type="EMBL" id="VTS18609.1"/>
    </source>
</evidence>
<protein>
    <submittedName>
        <fullName evidence="1">Uncharacterized protein</fullName>
    </submittedName>
</protein>
<dbReference type="Proteomes" id="UP000387692">
    <property type="component" value="Unassembled WGS sequence"/>
</dbReference>
<evidence type="ECO:0000313" key="2">
    <source>
        <dbReference type="Proteomes" id="UP000387692"/>
    </source>
</evidence>
<proteinExistence type="predicted"/>
<dbReference type="AlphaFoldDB" id="A0A4U9XYG9"/>
<name>A0A4U9XYG9_STRMT</name>